<evidence type="ECO:0000256" key="8">
    <source>
        <dbReference type="ARBA" id="ARBA00023186"/>
    </source>
</evidence>
<evidence type="ECO:0000256" key="2">
    <source>
        <dbReference type="ARBA" id="ARBA00022448"/>
    </source>
</evidence>
<comment type="similarity">
    <text evidence="9">Belongs to the OXA1/ALB3/YidC family.</text>
</comment>
<evidence type="ECO:0000256" key="1">
    <source>
        <dbReference type="ARBA" id="ARBA00004651"/>
    </source>
</evidence>
<evidence type="ECO:0000313" key="13">
    <source>
        <dbReference type="Proteomes" id="UP000178517"/>
    </source>
</evidence>
<dbReference type="GO" id="GO:0032977">
    <property type="term" value="F:membrane insertase activity"/>
    <property type="evidence" value="ECO:0007669"/>
    <property type="project" value="InterPro"/>
</dbReference>
<reference evidence="12 13" key="1">
    <citation type="journal article" date="2016" name="Nat. Commun.">
        <title>Thousands of microbial genomes shed light on interconnected biogeochemical processes in an aquifer system.</title>
        <authorList>
            <person name="Anantharaman K."/>
            <person name="Brown C.T."/>
            <person name="Hug L.A."/>
            <person name="Sharon I."/>
            <person name="Castelle C.J."/>
            <person name="Probst A.J."/>
            <person name="Thomas B.C."/>
            <person name="Singh A."/>
            <person name="Wilkins M.J."/>
            <person name="Karaoz U."/>
            <person name="Brodie E.L."/>
            <person name="Williams K.H."/>
            <person name="Hubbard S.S."/>
            <person name="Banfield J.F."/>
        </authorList>
    </citation>
    <scope>NUCLEOTIDE SEQUENCE [LARGE SCALE GENOMIC DNA]</scope>
</reference>
<evidence type="ECO:0000256" key="7">
    <source>
        <dbReference type="ARBA" id="ARBA00023136"/>
    </source>
</evidence>
<feature type="transmembrane region" description="Helical" evidence="10">
    <location>
        <begin position="185"/>
        <end position="204"/>
    </location>
</feature>
<keyword evidence="2" id="KW-0813">Transport</keyword>
<sequence length="242" mass="27576">MISSFFYEVFYRPLFNGLIFLYNTAAFHDIGLAIIMLTIFIRIILYPLFHKGARHQAVMQRLQPEIRKIQHDHKEDKEKQAQALLALYKENNINPFSGIFLIFLQLPVLWALFKVFYDGLSPDAFAMLYSFVSRPEVLNLDFLNLINVGEKSILVVGLAAIAQYVQGKLSFTPQLGNKDDAAAKVGSYMVFIAPLFTVIVLVNLPAAVGIYWLTSSLFSVFQQWIINRNLSKEQFLKNNGST</sequence>
<comment type="subcellular location">
    <subcellularLocation>
        <location evidence="1">Cell membrane</location>
        <topology evidence="1">Multi-pass membrane protein</topology>
    </subcellularLocation>
    <subcellularLocation>
        <location evidence="9">Membrane</location>
        <topology evidence="9">Multi-pass membrane protein</topology>
    </subcellularLocation>
</comment>
<organism evidence="12 13">
    <name type="scientific">Candidatus Harrisonbacteria bacterium RIFCSPLOWO2_01_FULL_40_28</name>
    <dbReference type="NCBI Taxonomy" id="1798406"/>
    <lineage>
        <taxon>Bacteria</taxon>
        <taxon>Candidatus Harrisoniibacteriota</taxon>
    </lineage>
</organism>
<keyword evidence="7 10" id="KW-0472">Membrane</keyword>
<keyword evidence="4 9" id="KW-0812">Transmembrane</keyword>
<accession>A0A1G1ZNP4</accession>
<proteinExistence type="inferred from homology"/>
<evidence type="ECO:0000256" key="10">
    <source>
        <dbReference type="SAM" id="Phobius"/>
    </source>
</evidence>
<dbReference type="Proteomes" id="UP000178517">
    <property type="component" value="Unassembled WGS sequence"/>
</dbReference>
<evidence type="ECO:0000256" key="3">
    <source>
        <dbReference type="ARBA" id="ARBA00022475"/>
    </source>
</evidence>
<dbReference type="CDD" id="cd20070">
    <property type="entry name" value="5TM_YidC_Alb3"/>
    <property type="match status" value="1"/>
</dbReference>
<gene>
    <name evidence="12" type="ORF">A3A04_01035</name>
</gene>
<keyword evidence="6 10" id="KW-1133">Transmembrane helix</keyword>
<keyword evidence="8" id="KW-0143">Chaperone</keyword>
<evidence type="ECO:0000256" key="5">
    <source>
        <dbReference type="ARBA" id="ARBA00022927"/>
    </source>
</evidence>
<feature type="domain" description="Membrane insertase YidC/Oxa/ALB C-terminal" evidence="11">
    <location>
        <begin position="31"/>
        <end position="228"/>
    </location>
</feature>
<keyword evidence="5" id="KW-0653">Protein transport</keyword>
<dbReference type="InterPro" id="IPR028055">
    <property type="entry name" value="YidC/Oxa/ALB_C"/>
</dbReference>
<evidence type="ECO:0000256" key="4">
    <source>
        <dbReference type="ARBA" id="ARBA00022692"/>
    </source>
</evidence>
<feature type="transmembrane region" description="Helical" evidence="10">
    <location>
        <begin position="96"/>
        <end position="117"/>
    </location>
</feature>
<evidence type="ECO:0000256" key="9">
    <source>
        <dbReference type="RuleBase" id="RU003945"/>
    </source>
</evidence>
<dbReference type="PANTHER" id="PTHR12428">
    <property type="entry name" value="OXA1"/>
    <property type="match status" value="1"/>
</dbReference>
<dbReference type="GO" id="GO:0005886">
    <property type="term" value="C:plasma membrane"/>
    <property type="evidence" value="ECO:0007669"/>
    <property type="project" value="UniProtKB-SubCell"/>
</dbReference>
<dbReference type="InterPro" id="IPR001708">
    <property type="entry name" value="YidC/ALB3/OXA1/COX18"/>
</dbReference>
<dbReference type="InterPro" id="IPR047196">
    <property type="entry name" value="YidC_ALB_C"/>
</dbReference>
<dbReference type="AlphaFoldDB" id="A0A1G1ZNP4"/>
<keyword evidence="3" id="KW-1003">Cell membrane</keyword>
<dbReference type="PANTHER" id="PTHR12428:SF65">
    <property type="entry name" value="CYTOCHROME C OXIDASE ASSEMBLY PROTEIN COX18, MITOCHONDRIAL"/>
    <property type="match status" value="1"/>
</dbReference>
<evidence type="ECO:0000256" key="6">
    <source>
        <dbReference type="ARBA" id="ARBA00022989"/>
    </source>
</evidence>
<dbReference type="GO" id="GO:0051205">
    <property type="term" value="P:protein insertion into membrane"/>
    <property type="evidence" value="ECO:0007669"/>
    <property type="project" value="TreeGrafter"/>
</dbReference>
<feature type="transmembrane region" description="Helical" evidence="10">
    <location>
        <begin position="20"/>
        <end position="45"/>
    </location>
</feature>
<evidence type="ECO:0000313" key="12">
    <source>
        <dbReference type="EMBL" id="OGY66125.1"/>
    </source>
</evidence>
<dbReference type="STRING" id="1798406.A3A04_01035"/>
<protein>
    <recommendedName>
        <fullName evidence="11">Membrane insertase YidC/Oxa/ALB C-terminal domain-containing protein</fullName>
    </recommendedName>
</protein>
<dbReference type="GO" id="GO:0015031">
    <property type="term" value="P:protein transport"/>
    <property type="evidence" value="ECO:0007669"/>
    <property type="project" value="UniProtKB-KW"/>
</dbReference>
<comment type="caution">
    <text evidence="12">The sequence shown here is derived from an EMBL/GenBank/DDBJ whole genome shotgun (WGS) entry which is preliminary data.</text>
</comment>
<name>A0A1G1ZNP4_9BACT</name>
<dbReference type="Pfam" id="PF02096">
    <property type="entry name" value="60KD_IMP"/>
    <property type="match status" value="1"/>
</dbReference>
<evidence type="ECO:0000259" key="11">
    <source>
        <dbReference type="Pfam" id="PF02096"/>
    </source>
</evidence>
<dbReference type="NCBIfam" id="TIGR03592">
    <property type="entry name" value="yidC_oxa1_cterm"/>
    <property type="match status" value="1"/>
</dbReference>
<dbReference type="EMBL" id="MHJI01000010">
    <property type="protein sequence ID" value="OGY66125.1"/>
    <property type="molecule type" value="Genomic_DNA"/>
</dbReference>